<dbReference type="GeneID" id="37034051"/>
<dbReference type="PANTHER" id="PTHR31344:SF0">
    <property type="entry name" value="NUCLEAR PORE COMPLEX PROTEIN NUP205"/>
    <property type="match status" value="1"/>
</dbReference>
<gene>
    <name evidence="5" type="ORF">IE81DRAFT_298453</name>
</gene>
<dbReference type="GO" id="GO:0006999">
    <property type="term" value="P:nuclear pore organization"/>
    <property type="evidence" value="ECO:0007669"/>
    <property type="project" value="TreeGrafter"/>
</dbReference>
<reference evidence="5 6" key="1">
    <citation type="journal article" date="2018" name="Mol. Biol. Evol.">
        <title>Broad Genomic Sampling Reveals a Smut Pathogenic Ancestry of the Fungal Clade Ustilaginomycotina.</title>
        <authorList>
            <person name="Kijpornyongpan T."/>
            <person name="Mondo S.J."/>
            <person name="Barry K."/>
            <person name="Sandor L."/>
            <person name="Lee J."/>
            <person name="Lipzen A."/>
            <person name="Pangilinan J."/>
            <person name="LaButti K."/>
            <person name="Hainaut M."/>
            <person name="Henrissat B."/>
            <person name="Grigoriev I.V."/>
            <person name="Spatafora J.W."/>
            <person name="Aime M.C."/>
        </authorList>
    </citation>
    <scope>NUCLEOTIDE SEQUENCE [LARGE SCALE GENOMIC DNA]</scope>
    <source>
        <strain evidence="5 6">MCA 4658</strain>
    </source>
</reference>
<dbReference type="PANTHER" id="PTHR31344">
    <property type="entry name" value="NUCLEAR PORE COMPLEX PROTEIN NUP205"/>
    <property type="match status" value="1"/>
</dbReference>
<proteinExistence type="inferred from homology"/>
<evidence type="ECO:0000256" key="1">
    <source>
        <dbReference type="ARBA" id="ARBA00004123"/>
    </source>
</evidence>
<dbReference type="InParanoid" id="A0A316W828"/>
<accession>A0A316W828</accession>
<evidence type="ECO:0000313" key="6">
    <source>
        <dbReference type="Proteomes" id="UP000245783"/>
    </source>
</evidence>
<dbReference type="GO" id="GO:0017056">
    <property type="term" value="F:structural constituent of nuclear pore"/>
    <property type="evidence" value="ECO:0007669"/>
    <property type="project" value="TreeGrafter"/>
</dbReference>
<dbReference type="OrthoDB" id="2019644at2759"/>
<comment type="subcellular location">
    <subcellularLocation>
        <location evidence="1">Nucleus</location>
    </subcellularLocation>
</comment>
<evidence type="ECO:0000313" key="5">
    <source>
        <dbReference type="EMBL" id="PWN44891.1"/>
    </source>
</evidence>
<dbReference type="RefSeq" id="XP_025372051.1">
    <property type="nucleotide sequence ID" value="XM_025512181.1"/>
</dbReference>
<dbReference type="FunCoup" id="A0A316W828">
    <property type="interactions" value="440"/>
</dbReference>
<sequence>MPASTTPPGSASISPERFARLFRSLNAVIANPQRGAANHDWFINVGRHASELLNFGRARPPSDAEKKELQAGHVTIHGTKHTVNQDFAQQCFYLSSTLKVSERYAASLLQAGFEGRARYGRSSVEAALLIYHHERIAAIGCLKELARSAMTLAHEADAASQQVGARIERLVSDLVEAQIDVPALPGRPAKTQTTLPERILIELDATKLELQALKAENSIGERLELIVQERQELGQLLYLLSASRRLAPAHILALTRWLSSQQDPQDAMVIYVLASLLGCLEVPPTEHPDLDPESALALHKEITAKDWTLPQLRCVVLLQWSALLAMPSFSNEIKVQDEEITSLVIGAIAGGPAYNSTSRSATVAPMAGDALVFVIQYVLAFRQPAFEASQGFEEGTEALATLAPGMSESGIDAEFQEYVLTQVQDLLIRLTNLFLPLFRRLQRAEEDAEFGFKDSKNKPGQSSDPQRYDIEALFDAISLLCRGRPDAGLRFLVESDGRPTRFLGWAIDVEQHGHRRAMLDMVASLASGAEGAWQIHTLLSSEDGVGDPRLFSWARLFDWLQYTYTQFQESLSASRGGVLRSQLKVERADEILLKSFLGVLRNVAHHSVAARDALYQHTGYAALQRLFNLYVCPTSIGFKASTLRALTAFARPDGPSAGRIAADIWQLLETHQVVGDTKAAEEALRARIVSERGTTGTGMFGQSNISNQMHNFASSALEVLEREERPTQNFEATVALVDLLKALLQTPAPMTSATPTVTSALGAMNSNHGQAASLEQIVVSLGQAHRSPGLDPYVNFVIERVLLGASRGEVALPADALRLKAKALGFVERCLACYNLTPLFEADESGVLEPRAVAQLLLHPGFSILKRLLTNTTLLKEFFAVICPSDDSGFEVLNSAGSGAGFQAQCVGHALRIFQRVMQLQDAFLQVLLPACSDLLASNQGAQLAAFKAADRLGQPGAYTPLDTLLLYEHRAVVQIALYVHAQRQDIVLLAVRLLRQIAESPAFVAVDRFGRLSYVGKMNRLVGLLEMVGESARVRAGFVGHLEALETGDPDDADTADALEASGGDLYDVEHPSTSNTRNAVASSILDLLQTFTAQTQPCPNLAHVLLGFDLTTAGAGTSDEVQLLDRSDSEGRGALEAVVALVGRAREGEIAFVERSPRLAEKCYALLHNLCRHSFTSPTTLRFLRSRNDFFVQQLRALKSVPEAVEYVAESSGDLRFADGVIARSSANVVTSSLRIQAHLLDSAAIELHSLSNAALVGPATRLLAVLLGGASAVDGAGFAEAGLQDDDDDADLLPGGFNSQHKLDGTPRARLLDLLQGMDFKWEDDGEKDVASLNVLATLDISPAASRGPAAETKEFDLNAVVGILAQARTEIERRGELVDARQRVILEDESIIILHYAHARNALRALKTARLQSMQAWRHILDMILARCVHLLRAEARAFVLFDCLGAVLPLLADPGADADAARNDLAAGAVLGLLTSLRQHQQSAAATSTVDLNASEELPVDRLMATLRALLAALVRPGTTASSRGNLYAALINFLQLVKSTAKSGPSNQVRQSTAFDESMMSSAIEADDTISMIGPESVIWDSKSNKISHVEERTHGMISSQLDRLIAIVARDALDGMELWRTVAFTLCDQIAGIKGARGQSPGTKALQILERFGYLRAFAASLKEMDLPLQEVLRPDPTSLNILYVYTAQMGFLTRLAQTAAGAEQLVDARIFDILGQSDFLASRPEQDQDFVDMDSFLPAAMERFDSLLTPALQLCVSILSVSNARASTIGDSTSIFSASSQAFLFLERHSSTLAIVLKAPLNEATSVAAINQAQLIVALLVFCQNANQSLAASASSPLFSFHSAVLALVAGFLPSSAWLERVVPHSEEEREMASRLVKGTDGAEDSDGETAYSIAARRAVSQLVNSLLAYLEHASFPRTSASDASALATTARPVLTPVLRVEASEPRSRRPRVSTTHPSLGAAISALEESSAALVDELSTIENTKRMLSDVDAVQLKYWDEVVEDALRLDGANVELDANQRRSLGVRELKHRRRTLRASVLHKFDAVEMLLTLLYRHFKYYLDLPPASLRRTLDFDPSRSTTRSVPLFRSGRQSQAGGAADSTLGISEREVLVKEGLALITLALENLEVVIKQADSNGEMDKTRLGFLQLSGRQLVESLHRANADLESNGNMR</sequence>
<organism evidence="5 6">
    <name type="scientific">Ceraceosorus guamensis</name>
    <dbReference type="NCBI Taxonomy" id="1522189"/>
    <lineage>
        <taxon>Eukaryota</taxon>
        <taxon>Fungi</taxon>
        <taxon>Dikarya</taxon>
        <taxon>Basidiomycota</taxon>
        <taxon>Ustilaginomycotina</taxon>
        <taxon>Exobasidiomycetes</taxon>
        <taxon>Ceraceosorales</taxon>
        <taxon>Ceraceosoraceae</taxon>
        <taxon>Ceraceosorus</taxon>
    </lineage>
</organism>
<keyword evidence="6" id="KW-1185">Reference proteome</keyword>
<evidence type="ECO:0008006" key="7">
    <source>
        <dbReference type="Google" id="ProtNLM"/>
    </source>
</evidence>
<dbReference type="InterPro" id="IPR021827">
    <property type="entry name" value="Nup186/Nup192/Nup205"/>
</dbReference>
<dbReference type="Pfam" id="PF11894">
    <property type="entry name" value="Nup192"/>
    <property type="match status" value="1"/>
</dbReference>
<evidence type="ECO:0000256" key="3">
    <source>
        <dbReference type="ARBA" id="ARBA00022448"/>
    </source>
</evidence>
<dbReference type="EMBL" id="KZ819358">
    <property type="protein sequence ID" value="PWN44891.1"/>
    <property type="molecule type" value="Genomic_DNA"/>
</dbReference>
<keyword evidence="3" id="KW-0813">Transport</keyword>
<name>A0A316W828_9BASI</name>
<dbReference type="GO" id="GO:0044611">
    <property type="term" value="C:nuclear pore inner ring"/>
    <property type="evidence" value="ECO:0007669"/>
    <property type="project" value="TreeGrafter"/>
</dbReference>
<evidence type="ECO:0000256" key="2">
    <source>
        <dbReference type="ARBA" id="ARBA00005892"/>
    </source>
</evidence>
<dbReference type="Proteomes" id="UP000245783">
    <property type="component" value="Unassembled WGS sequence"/>
</dbReference>
<comment type="similarity">
    <text evidence="2">Belongs to the NUP186/NUP192/NUP205 family.</text>
</comment>
<keyword evidence="4" id="KW-0539">Nucleus</keyword>
<dbReference type="STRING" id="1522189.A0A316W828"/>
<evidence type="ECO:0000256" key="4">
    <source>
        <dbReference type="ARBA" id="ARBA00023242"/>
    </source>
</evidence>
<protein>
    <recommendedName>
        <fullName evidence="7">Nucleoporin</fullName>
    </recommendedName>
</protein>